<sequence>MVEPFVILLVSLTSQDLIKLRETVSRISFSHRLQCGNDGFITRGIRAVMVNRSAQVQTPAGLANTESACRYQMSDQLTLKGSF</sequence>
<dbReference type="eggNOG" id="ENOG50335Y3">
    <property type="taxonomic scope" value="Bacteria"/>
</dbReference>
<evidence type="ECO:0000313" key="1">
    <source>
        <dbReference type="EMBL" id="AEG94952.1"/>
    </source>
</evidence>
<accession>A0A0H3FPY8</accession>
<organism evidence="1 2">
    <name type="scientific">Klebsiella aerogenes (strain ATCC 13048 / DSM 30053 / CCUG 1429 / JCM 1235 / KCTC 2190 / NBRC 13534 / NCIMB 10102 / NCTC 10006 / CDC 819-56)</name>
    <name type="common">Enterobacter aerogenes</name>
    <dbReference type="NCBI Taxonomy" id="1028307"/>
    <lineage>
        <taxon>Bacteria</taxon>
        <taxon>Pseudomonadati</taxon>
        <taxon>Pseudomonadota</taxon>
        <taxon>Gammaproteobacteria</taxon>
        <taxon>Enterobacterales</taxon>
        <taxon>Enterobacteriaceae</taxon>
        <taxon>Klebsiella/Raoultella group</taxon>
        <taxon>Klebsiella</taxon>
    </lineage>
</organism>
<dbReference type="Proteomes" id="UP000008881">
    <property type="component" value="Chromosome"/>
</dbReference>
<dbReference type="HOGENOM" id="CLU_163400_0_0_6"/>
<gene>
    <name evidence="1" type="ordered locus">EAE_00065</name>
</gene>
<dbReference type="EMBL" id="CP002824">
    <property type="protein sequence ID" value="AEG94952.1"/>
    <property type="molecule type" value="Genomic_DNA"/>
</dbReference>
<name>A0A0H3FPY8_KLEAK</name>
<keyword evidence="2" id="KW-1185">Reference proteome</keyword>
<evidence type="ECO:0000313" key="2">
    <source>
        <dbReference type="Proteomes" id="UP000008881"/>
    </source>
</evidence>
<protein>
    <submittedName>
        <fullName evidence="1">Uncharacterized protein</fullName>
    </submittedName>
</protein>
<proteinExistence type="predicted"/>
<reference evidence="1 2" key="1">
    <citation type="journal article" date="2012" name="J. Bacteriol.">
        <title>Complete genome sequence of Enterobacter aerogenes KCTC 2190.</title>
        <authorList>
            <person name="Shin S.H."/>
            <person name="Kim S."/>
            <person name="Kim J.Y."/>
            <person name="Lee S."/>
            <person name="Um Y."/>
            <person name="Oh M.K."/>
            <person name="Kim Y.R."/>
            <person name="Lee J."/>
            <person name="Yang K.S."/>
        </authorList>
    </citation>
    <scope>NUCLEOTIDE SEQUENCE [LARGE SCALE GENOMIC DNA]</scope>
    <source>
        <strain evidence="1 2">KCTC 2190</strain>
    </source>
</reference>
<dbReference type="AlphaFoldDB" id="A0A0H3FPY8"/>
<dbReference type="KEGG" id="eae:EAE_00065"/>